<dbReference type="AlphaFoldDB" id="A0AAJ7SZD4"/>
<dbReference type="Pfam" id="PF10376">
    <property type="entry name" value="Mei5"/>
    <property type="match status" value="1"/>
</dbReference>
<comment type="subcellular location">
    <subcellularLocation>
        <location evidence="1">Nucleus</location>
    </subcellularLocation>
</comment>
<keyword evidence="8" id="KW-0234">DNA repair</keyword>
<feature type="compositionally biased region" description="Polar residues" evidence="11">
    <location>
        <begin position="104"/>
        <end position="123"/>
    </location>
</feature>
<keyword evidence="4" id="KW-0227">DNA damage</keyword>
<evidence type="ECO:0000256" key="6">
    <source>
        <dbReference type="ARBA" id="ARBA00023054"/>
    </source>
</evidence>
<keyword evidence="5" id="KW-0805">Transcription regulation</keyword>
<evidence type="ECO:0000256" key="1">
    <source>
        <dbReference type="ARBA" id="ARBA00004123"/>
    </source>
</evidence>
<sequence>MREKRGKNVFVIRRWSCNCRVTNVGHRCPFVLLLLAGLVCFVWYASCHLPFATMNTGGGDERSVAERNVEASSPADRMSSMLRQRLIKSRRSFELTHPKRRCFASSTEEPASETVLSLEQPSQGLEEDVRVLSPDRGATERNTELGLSTPEGCAPTTSPGESDLKRTPASSLNISTGSSTGVMWTPGSGKALSESQATTIQQMAKELEDMKRALGTKEELLRRLRLVSSYRSKNNLEELQRLILKWRSACQSLLCDLQQEATSDKVYSLGQIIAGMGLDPDLLQYNSTEDCFT</sequence>
<dbReference type="InterPro" id="IPR042429">
    <property type="entry name" value="SFR1"/>
</dbReference>
<evidence type="ECO:0000256" key="12">
    <source>
        <dbReference type="SAM" id="Phobius"/>
    </source>
</evidence>
<dbReference type="GO" id="GO:0032798">
    <property type="term" value="C:Swi5-Sfr1 complex"/>
    <property type="evidence" value="ECO:0007669"/>
    <property type="project" value="InterPro"/>
</dbReference>
<dbReference type="RefSeq" id="XP_032808034.1">
    <property type="nucleotide sequence ID" value="XM_032952143.1"/>
</dbReference>
<dbReference type="PANTHER" id="PTHR28643:SF1">
    <property type="entry name" value="SWI5-DEPENDENT RECOMBINATION DNA REPAIR PROTEIN 1 HOMOLOG"/>
    <property type="match status" value="1"/>
</dbReference>
<keyword evidence="9" id="KW-0539">Nucleus</keyword>
<evidence type="ECO:0000313" key="14">
    <source>
        <dbReference type="RefSeq" id="XP_032808034.1"/>
    </source>
</evidence>
<name>A0AAJ7SZD4_PETMA</name>
<dbReference type="PANTHER" id="PTHR28643">
    <property type="entry name" value="SWI5-DEPENDENT RECOMBINATION DNA REPAIR PROTEIN 1 HOMOLOG"/>
    <property type="match status" value="1"/>
</dbReference>
<evidence type="ECO:0000256" key="8">
    <source>
        <dbReference type="ARBA" id="ARBA00023204"/>
    </source>
</evidence>
<dbReference type="Proteomes" id="UP001318040">
    <property type="component" value="Chromosome 11"/>
</dbReference>
<dbReference type="KEGG" id="pmrn:116941274"/>
<evidence type="ECO:0000256" key="7">
    <source>
        <dbReference type="ARBA" id="ARBA00023163"/>
    </source>
</evidence>
<dbReference type="GO" id="GO:0000724">
    <property type="term" value="P:double-strand break repair via homologous recombination"/>
    <property type="evidence" value="ECO:0007669"/>
    <property type="project" value="InterPro"/>
</dbReference>
<keyword evidence="12" id="KW-0812">Transmembrane</keyword>
<keyword evidence="7" id="KW-0804">Transcription</keyword>
<dbReference type="CTD" id="119392"/>
<organism evidence="13 14">
    <name type="scientific">Petromyzon marinus</name>
    <name type="common">Sea lamprey</name>
    <dbReference type="NCBI Taxonomy" id="7757"/>
    <lineage>
        <taxon>Eukaryota</taxon>
        <taxon>Metazoa</taxon>
        <taxon>Chordata</taxon>
        <taxon>Craniata</taxon>
        <taxon>Vertebrata</taxon>
        <taxon>Cyclostomata</taxon>
        <taxon>Hyperoartia</taxon>
        <taxon>Petromyzontiformes</taxon>
        <taxon>Petromyzontidae</taxon>
        <taxon>Petromyzon</taxon>
    </lineage>
</organism>
<keyword evidence="6" id="KW-0175">Coiled coil</keyword>
<evidence type="ECO:0000256" key="5">
    <source>
        <dbReference type="ARBA" id="ARBA00023015"/>
    </source>
</evidence>
<evidence type="ECO:0000256" key="9">
    <source>
        <dbReference type="ARBA" id="ARBA00023242"/>
    </source>
</evidence>
<evidence type="ECO:0000256" key="10">
    <source>
        <dbReference type="ARBA" id="ARBA00033234"/>
    </source>
</evidence>
<accession>A0AAJ7SZD4</accession>
<proteinExistence type="inferred from homology"/>
<keyword evidence="12" id="KW-1133">Transmembrane helix</keyword>
<feature type="transmembrane region" description="Helical" evidence="12">
    <location>
        <begin position="30"/>
        <end position="46"/>
    </location>
</feature>
<protein>
    <recommendedName>
        <fullName evidence="3">Swi5-dependent recombination DNA repair protein 1 homolog</fullName>
    </recommendedName>
    <alternativeName>
        <fullName evidence="10">Meiosis protein 5 homolog</fullName>
    </alternativeName>
</protein>
<gene>
    <name evidence="14" type="primary">SFR1</name>
</gene>
<reference evidence="14" key="1">
    <citation type="submission" date="2025-08" db="UniProtKB">
        <authorList>
            <consortium name="RefSeq"/>
        </authorList>
    </citation>
    <scope>IDENTIFICATION</scope>
    <source>
        <tissue evidence="14">Sperm</tissue>
    </source>
</reference>
<comment type="similarity">
    <text evidence="2">Belongs to the SFR1/MEI5 family.</text>
</comment>
<evidence type="ECO:0000256" key="11">
    <source>
        <dbReference type="SAM" id="MobiDB-lite"/>
    </source>
</evidence>
<feature type="region of interest" description="Disordered" evidence="11">
    <location>
        <begin position="103"/>
        <end position="180"/>
    </location>
</feature>
<evidence type="ECO:0000256" key="2">
    <source>
        <dbReference type="ARBA" id="ARBA00008729"/>
    </source>
</evidence>
<evidence type="ECO:0000256" key="4">
    <source>
        <dbReference type="ARBA" id="ARBA00022763"/>
    </source>
</evidence>
<keyword evidence="12" id="KW-0472">Membrane</keyword>
<evidence type="ECO:0000256" key="3">
    <source>
        <dbReference type="ARBA" id="ARBA00014688"/>
    </source>
</evidence>
<evidence type="ECO:0000313" key="13">
    <source>
        <dbReference type="Proteomes" id="UP001318040"/>
    </source>
</evidence>
<feature type="compositionally biased region" description="Polar residues" evidence="11">
    <location>
        <begin position="168"/>
        <end position="180"/>
    </location>
</feature>
<dbReference type="GO" id="GO:0003713">
    <property type="term" value="F:transcription coactivator activity"/>
    <property type="evidence" value="ECO:0007669"/>
    <property type="project" value="InterPro"/>
</dbReference>
<dbReference type="InterPro" id="IPR018468">
    <property type="entry name" value="SFR1/Mei5"/>
</dbReference>
<keyword evidence="13" id="KW-1185">Reference proteome</keyword>